<evidence type="ECO:0000256" key="1">
    <source>
        <dbReference type="ARBA" id="ARBA00022723"/>
    </source>
</evidence>
<evidence type="ECO:0000313" key="12">
    <source>
        <dbReference type="EMBL" id="PKI36816.1"/>
    </source>
</evidence>
<feature type="region of interest" description="Disordered" evidence="9">
    <location>
        <begin position="233"/>
        <end position="257"/>
    </location>
</feature>
<feature type="compositionally biased region" description="Basic and acidic residues" evidence="9">
    <location>
        <begin position="93"/>
        <end position="102"/>
    </location>
</feature>
<dbReference type="PROSITE" id="PS50884">
    <property type="entry name" value="ZF_DOF_2"/>
    <property type="match status" value="1"/>
</dbReference>
<keyword evidence="5 8" id="KW-0238">DNA-binding</keyword>
<organism evidence="11 13">
    <name type="scientific">Punica granatum</name>
    <name type="common">Pomegranate</name>
    <dbReference type="NCBI Taxonomy" id="22663"/>
    <lineage>
        <taxon>Eukaryota</taxon>
        <taxon>Viridiplantae</taxon>
        <taxon>Streptophyta</taxon>
        <taxon>Embryophyta</taxon>
        <taxon>Tracheophyta</taxon>
        <taxon>Spermatophyta</taxon>
        <taxon>Magnoliopsida</taxon>
        <taxon>eudicotyledons</taxon>
        <taxon>Gunneridae</taxon>
        <taxon>Pentapetalae</taxon>
        <taxon>rosids</taxon>
        <taxon>malvids</taxon>
        <taxon>Myrtales</taxon>
        <taxon>Lythraceae</taxon>
        <taxon>Punica</taxon>
    </lineage>
</organism>
<evidence type="ECO:0000256" key="3">
    <source>
        <dbReference type="ARBA" id="ARBA00022833"/>
    </source>
</evidence>
<evidence type="ECO:0000256" key="4">
    <source>
        <dbReference type="ARBA" id="ARBA00023015"/>
    </source>
</evidence>
<evidence type="ECO:0000256" key="9">
    <source>
        <dbReference type="SAM" id="MobiDB-lite"/>
    </source>
</evidence>
<dbReference type="InterPro" id="IPR003851">
    <property type="entry name" value="Znf_Dof"/>
</dbReference>
<dbReference type="STRING" id="22663.A0A218WTG1"/>
<dbReference type="Proteomes" id="UP000197138">
    <property type="component" value="Unassembled WGS sequence"/>
</dbReference>
<dbReference type="EMBL" id="MTKT01003224">
    <property type="protein sequence ID" value="OWM75933.1"/>
    <property type="molecule type" value="Genomic_DNA"/>
</dbReference>
<dbReference type="OrthoDB" id="1927254at2759"/>
<evidence type="ECO:0000313" key="11">
    <source>
        <dbReference type="EMBL" id="OWM75933.1"/>
    </source>
</evidence>
<evidence type="ECO:0000259" key="10">
    <source>
        <dbReference type="PROSITE" id="PS50884"/>
    </source>
</evidence>
<name>A0A218WTG1_PUNGR</name>
<dbReference type="Proteomes" id="UP000233551">
    <property type="component" value="Unassembled WGS sequence"/>
</dbReference>
<keyword evidence="6" id="KW-0804">Transcription</keyword>
<evidence type="ECO:0000313" key="13">
    <source>
        <dbReference type="Proteomes" id="UP000197138"/>
    </source>
</evidence>
<feature type="region of interest" description="Disordered" evidence="9">
    <location>
        <begin position="288"/>
        <end position="342"/>
    </location>
</feature>
<reference evidence="12 14" key="3">
    <citation type="submission" date="2017-11" db="EMBL/GenBank/DDBJ databases">
        <title>De-novo sequencing of pomegranate (Punica granatum L.) genome.</title>
        <authorList>
            <person name="Akparov Z."/>
            <person name="Amiraslanov A."/>
            <person name="Hajiyeva S."/>
            <person name="Abbasov M."/>
            <person name="Kaur K."/>
            <person name="Hamwieh A."/>
            <person name="Solovyev V."/>
            <person name="Salamov A."/>
            <person name="Braich B."/>
            <person name="Kosarev P."/>
            <person name="Mahmoud A."/>
            <person name="Hajiyev E."/>
            <person name="Babayeva S."/>
            <person name="Izzatullayeva V."/>
            <person name="Mammadov A."/>
            <person name="Mammadov A."/>
            <person name="Sharifova S."/>
            <person name="Ojaghi J."/>
            <person name="Eynullazada K."/>
            <person name="Bayramov B."/>
            <person name="Abdulazimova A."/>
            <person name="Shahmuradov I."/>
        </authorList>
    </citation>
    <scope>NUCLEOTIDE SEQUENCE [LARGE SCALE GENOMIC DNA]</scope>
    <source>
        <strain evidence="12">AG2017</strain>
        <strain evidence="14">cv. AG2017</strain>
        <tissue evidence="12">Leaf</tissue>
    </source>
</reference>
<dbReference type="InterPro" id="IPR045174">
    <property type="entry name" value="Dof"/>
</dbReference>
<dbReference type="GO" id="GO:0003677">
    <property type="term" value="F:DNA binding"/>
    <property type="evidence" value="ECO:0007669"/>
    <property type="project" value="UniProtKB-UniRule"/>
</dbReference>
<dbReference type="AlphaFoldDB" id="A0A218WTG1"/>
<evidence type="ECO:0000256" key="6">
    <source>
        <dbReference type="ARBA" id="ARBA00023163"/>
    </source>
</evidence>
<comment type="subcellular location">
    <subcellularLocation>
        <location evidence="8">Nucleus</location>
    </subcellularLocation>
</comment>
<feature type="region of interest" description="Disordered" evidence="9">
    <location>
        <begin position="24"/>
        <end position="102"/>
    </location>
</feature>
<feature type="compositionally biased region" description="Low complexity" evidence="9">
    <location>
        <begin position="296"/>
        <end position="310"/>
    </location>
</feature>
<dbReference type="PANTHER" id="PTHR31089">
    <property type="entry name" value="CYCLIC DOF FACTOR 2"/>
    <property type="match status" value="1"/>
</dbReference>
<feature type="compositionally biased region" description="Basic and acidic residues" evidence="9">
    <location>
        <begin position="41"/>
        <end position="61"/>
    </location>
</feature>
<gene>
    <name evidence="11" type="ORF">CDL15_Pgr009578</name>
    <name evidence="12" type="ORF">CRG98_042765</name>
</gene>
<keyword evidence="4" id="KW-0805">Transcription regulation</keyword>
<keyword evidence="1" id="KW-0479">Metal-binding</keyword>
<keyword evidence="7 8" id="KW-0539">Nucleus</keyword>
<dbReference type="EMBL" id="PGOL01004672">
    <property type="protein sequence ID" value="PKI36816.1"/>
    <property type="molecule type" value="Genomic_DNA"/>
</dbReference>
<sequence>MLAVLKNKEPATAAIKLFGKTIKLPSNAVPDDRGSTPARDCVLDSDERPEGELIEGDKPSEWETAENQLEVGASDLKDPTPTMPGKNSENETDESRTDQKLLKKPDEKIPCPRCDSSNTKFCYYNNYNTNQPRHFCRGCQRYWTAGGTMRNVPVGSGRRKSKCSSSSRCCPSIMFDASQIPDCRNYGTILSFSSGFPVPNLVKRAEGCLENGIQSRGVNNGDDCSSVSSSVTTLSSSEKRMGSKGIMDQKSNQGFQSQVPSFPVSHLRFPVSFYRGESDWGCAKLTLGKHSRDGKTTNSSLSSMCTSSEETGFKDRNNPKKGSAENLSSMNSKDPFRGFQPNAAGVAYTPKMSLVLQTNPAALSRSLDFQESS</sequence>
<dbReference type="GO" id="GO:0005634">
    <property type="term" value="C:nucleus"/>
    <property type="evidence" value="ECO:0007669"/>
    <property type="project" value="UniProtKB-SubCell"/>
</dbReference>
<keyword evidence="2 8" id="KW-0863">Zinc-finger</keyword>
<keyword evidence="14" id="KW-1185">Reference proteome</keyword>
<dbReference type="GeneID" id="116212052"/>
<keyword evidence="3" id="KW-0862">Zinc</keyword>
<evidence type="ECO:0000256" key="5">
    <source>
        <dbReference type="ARBA" id="ARBA00023125"/>
    </source>
</evidence>
<dbReference type="PANTHER" id="PTHR31089:SF22">
    <property type="entry name" value="CYCLIC DOF FACTOR 4"/>
    <property type="match status" value="1"/>
</dbReference>
<accession>A0A218WTG1</accession>
<dbReference type="GO" id="GO:0003700">
    <property type="term" value="F:DNA-binding transcription factor activity"/>
    <property type="evidence" value="ECO:0007669"/>
    <property type="project" value="InterPro"/>
</dbReference>
<evidence type="ECO:0000256" key="7">
    <source>
        <dbReference type="ARBA" id="ARBA00023242"/>
    </source>
</evidence>
<reference evidence="11" key="2">
    <citation type="submission" date="2017-06" db="EMBL/GenBank/DDBJ databases">
        <title>The pomegranate genome and the genomics of punicalagin biosynthesis.</title>
        <authorList>
            <person name="Xu C."/>
        </authorList>
    </citation>
    <scope>NUCLEOTIDE SEQUENCE [LARGE SCALE GENOMIC DNA]</scope>
    <source>
        <tissue evidence="11">Fresh leaf</tissue>
    </source>
</reference>
<feature type="domain" description="Dof-type" evidence="10">
    <location>
        <begin position="109"/>
        <end position="163"/>
    </location>
</feature>
<evidence type="ECO:0000256" key="2">
    <source>
        <dbReference type="ARBA" id="ARBA00022771"/>
    </source>
</evidence>
<reference evidence="13" key="1">
    <citation type="journal article" date="2017" name="Plant J.">
        <title>The pomegranate (Punica granatum L.) genome and the genomics of punicalagin biosynthesis.</title>
        <authorList>
            <person name="Qin G."/>
            <person name="Xu C."/>
            <person name="Ming R."/>
            <person name="Tang H."/>
            <person name="Guyot R."/>
            <person name="Kramer E.M."/>
            <person name="Hu Y."/>
            <person name="Yi X."/>
            <person name="Qi Y."/>
            <person name="Xu X."/>
            <person name="Gao Z."/>
            <person name="Pan H."/>
            <person name="Jian J."/>
            <person name="Tian Y."/>
            <person name="Yue Z."/>
            <person name="Xu Y."/>
        </authorList>
    </citation>
    <scope>NUCLEOTIDE SEQUENCE [LARGE SCALE GENOMIC DNA]</scope>
    <source>
        <strain evidence="13">cv. Dabenzi</strain>
    </source>
</reference>
<dbReference type="Pfam" id="PF02701">
    <property type="entry name" value="Zn_ribbon_Dof"/>
    <property type="match status" value="1"/>
</dbReference>
<evidence type="ECO:0000313" key="14">
    <source>
        <dbReference type="Proteomes" id="UP000233551"/>
    </source>
</evidence>
<protein>
    <recommendedName>
        <fullName evidence="10">Dof-type domain-containing protein</fullName>
    </recommendedName>
</protein>
<comment type="caution">
    <text evidence="11">The sequence shown here is derived from an EMBL/GenBank/DDBJ whole genome shotgun (WGS) entry which is preliminary data.</text>
</comment>
<proteinExistence type="predicted"/>
<dbReference type="PROSITE" id="PS01361">
    <property type="entry name" value="ZF_DOF_1"/>
    <property type="match status" value="1"/>
</dbReference>
<dbReference type="GO" id="GO:0008270">
    <property type="term" value="F:zinc ion binding"/>
    <property type="evidence" value="ECO:0007669"/>
    <property type="project" value="UniProtKB-KW"/>
</dbReference>
<evidence type="ECO:0000256" key="8">
    <source>
        <dbReference type="PROSITE-ProRule" id="PRU00071"/>
    </source>
</evidence>